<dbReference type="InterPro" id="IPR050797">
    <property type="entry name" value="Carb_Metab_Trans_Reg"/>
</dbReference>
<accession>A0ABR0ENR7</accession>
<evidence type="ECO:0000313" key="2">
    <source>
        <dbReference type="EMBL" id="KAK4503244.1"/>
    </source>
</evidence>
<reference evidence="2 3" key="1">
    <citation type="journal article" date="2023" name="G3 (Bethesda)">
        <title>A chromosome-level genome assembly of Zasmidium syzygii isolated from banana leaves.</title>
        <authorList>
            <person name="van Westerhoven A.C."/>
            <person name="Mehrabi R."/>
            <person name="Talebi R."/>
            <person name="Steentjes M.B.F."/>
            <person name="Corcolon B."/>
            <person name="Chong P.A."/>
            <person name="Kema G.H.J."/>
            <person name="Seidl M.F."/>
        </authorList>
    </citation>
    <scope>NUCLEOTIDE SEQUENCE [LARGE SCALE GENOMIC DNA]</scope>
    <source>
        <strain evidence="2 3">P124</strain>
    </source>
</reference>
<dbReference type="PANTHER" id="PTHR31668:SF24">
    <property type="entry name" value="TRANSCRIPTION FACTOR, PUTATIVE-RELATED"/>
    <property type="match status" value="1"/>
</dbReference>
<gene>
    <name evidence="2" type="ORF">PRZ48_006672</name>
</gene>
<dbReference type="Proteomes" id="UP001305779">
    <property type="component" value="Unassembled WGS sequence"/>
</dbReference>
<dbReference type="EMBL" id="JAXOVC010000004">
    <property type="protein sequence ID" value="KAK4503244.1"/>
    <property type="molecule type" value="Genomic_DNA"/>
</dbReference>
<evidence type="ECO:0008006" key="4">
    <source>
        <dbReference type="Google" id="ProtNLM"/>
    </source>
</evidence>
<sequence>MASVYPTHPIIARDELMQCIDQMKVDKAAAAFVYAGAAATLHCTDEGEDKMATLRNLVTHAIELMGNALPLDNVSVLKATSCFFIANCLVAIQDANTAFLYLRQGVTMIEIMWSNSQMSTEPRLRRLYWLAYVHERYQCFSEDRRPILRPLSAVGLEDNDVAPEILIGLARVVKLFQLIDETFVRCWLNSSHEEAHFTTEWIEAKCDAFEKDEREANSACLTITQEADLFITRHWLLALLWRMSMARGLLRDLSPEKCFSMLFPLHVSKHLRQMMERIPKEAFQIHGVGIVQKLFELTDTVADVMLHVPSAALEQLEDYLYLQNVLFGFPHLDAIRRRIVSDKSARILRNAGSSPYLVDAAS</sequence>
<evidence type="ECO:0000313" key="3">
    <source>
        <dbReference type="Proteomes" id="UP001305779"/>
    </source>
</evidence>
<dbReference type="PANTHER" id="PTHR31668">
    <property type="entry name" value="GLUCOSE TRANSPORT TRANSCRIPTION REGULATOR RGT1-RELATED-RELATED"/>
    <property type="match status" value="1"/>
</dbReference>
<proteinExistence type="predicted"/>
<organism evidence="2 3">
    <name type="scientific">Zasmidium cellare</name>
    <name type="common">Wine cellar mold</name>
    <name type="synonym">Racodium cellare</name>
    <dbReference type="NCBI Taxonomy" id="395010"/>
    <lineage>
        <taxon>Eukaryota</taxon>
        <taxon>Fungi</taxon>
        <taxon>Dikarya</taxon>
        <taxon>Ascomycota</taxon>
        <taxon>Pezizomycotina</taxon>
        <taxon>Dothideomycetes</taxon>
        <taxon>Dothideomycetidae</taxon>
        <taxon>Mycosphaerellales</taxon>
        <taxon>Mycosphaerellaceae</taxon>
        <taxon>Zasmidium</taxon>
    </lineage>
</organism>
<comment type="caution">
    <text evidence="2">The sequence shown here is derived from an EMBL/GenBank/DDBJ whole genome shotgun (WGS) entry which is preliminary data.</text>
</comment>
<evidence type="ECO:0000256" key="1">
    <source>
        <dbReference type="ARBA" id="ARBA00023242"/>
    </source>
</evidence>
<protein>
    <recommendedName>
        <fullName evidence="4">Transcription factor domain-containing protein</fullName>
    </recommendedName>
</protein>
<keyword evidence="3" id="KW-1185">Reference proteome</keyword>
<keyword evidence="1" id="KW-0539">Nucleus</keyword>
<name>A0ABR0ENR7_ZASCE</name>